<organism evidence="3">
    <name type="scientific">Dissoconium aciculare CBS 342.82</name>
    <dbReference type="NCBI Taxonomy" id="1314786"/>
    <lineage>
        <taxon>Eukaryota</taxon>
        <taxon>Fungi</taxon>
        <taxon>Dikarya</taxon>
        <taxon>Ascomycota</taxon>
        <taxon>Pezizomycotina</taxon>
        <taxon>Dothideomycetes</taxon>
        <taxon>Dothideomycetidae</taxon>
        <taxon>Mycosphaerellales</taxon>
        <taxon>Dissoconiaceae</taxon>
        <taxon>Dissoconium</taxon>
    </lineage>
</organism>
<keyword evidence="1" id="KW-0472">Membrane</keyword>
<dbReference type="RefSeq" id="XP_033457744.1">
    <property type="nucleotide sequence ID" value="XM_033607863.1"/>
</dbReference>
<dbReference type="Proteomes" id="UP000504637">
    <property type="component" value="Unplaced"/>
</dbReference>
<gene>
    <name evidence="3" type="ORF">K489DRAFT_411930</name>
</gene>
<keyword evidence="1" id="KW-1133">Transmembrane helix</keyword>
<name>A0A6J3LYI7_9PEZI</name>
<reference evidence="3" key="2">
    <citation type="submission" date="2020-04" db="EMBL/GenBank/DDBJ databases">
        <authorList>
            <consortium name="NCBI Genome Project"/>
        </authorList>
    </citation>
    <scope>NUCLEOTIDE SEQUENCE</scope>
    <source>
        <strain evidence="3">CBS 342.82</strain>
    </source>
</reference>
<reference evidence="3" key="3">
    <citation type="submission" date="2025-08" db="UniProtKB">
        <authorList>
            <consortium name="RefSeq"/>
        </authorList>
    </citation>
    <scope>IDENTIFICATION</scope>
    <source>
        <strain evidence="3">CBS 342.82</strain>
    </source>
</reference>
<sequence length="178" mass="20290">MDSYTRLEKSIPRPFPGPSSIESLVARTAASDETNVCMNLRPGDFVVSRAGFIATIVVCALTILISWAALAMYIIRDHRRRREAKVAVQRSRKAHYATRISMMQREIDASYGRQYSQCHQNPPENPFMCSDSSVELMLPERVWEVPADPARLAANVKRKSMARSLFYDNTVNLWLPKR</sequence>
<proteinExistence type="predicted"/>
<dbReference type="OrthoDB" id="3641029at2759"/>
<protein>
    <submittedName>
        <fullName evidence="3">Uncharacterized protein</fullName>
    </submittedName>
</protein>
<evidence type="ECO:0000313" key="3">
    <source>
        <dbReference type="RefSeq" id="XP_033457744.1"/>
    </source>
</evidence>
<evidence type="ECO:0000256" key="1">
    <source>
        <dbReference type="SAM" id="Phobius"/>
    </source>
</evidence>
<dbReference type="AlphaFoldDB" id="A0A6J3LYI7"/>
<accession>A0A6J3LYI7</accession>
<evidence type="ECO:0000313" key="2">
    <source>
        <dbReference type="Proteomes" id="UP000504637"/>
    </source>
</evidence>
<dbReference type="GeneID" id="54365662"/>
<keyword evidence="2" id="KW-1185">Reference proteome</keyword>
<reference evidence="3" key="1">
    <citation type="submission" date="2020-01" db="EMBL/GenBank/DDBJ databases">
        <authorList>
            <consortium name="DOE Joint Genome Institute"/>
            <person name="Haridas S."/>
            <person name="Albert R."/>
            <person name="Binder M."/>
            <person name="Bloem J."/>
            <person name="Labutti K."/>
            <person name="Salamov A."/>
            <person name="Andreopoulos B."/>
            <person name="Baker S.E."/>
            <person name="Barry K."/>
            <person name="Bills G."/>
            <person name="Bluhm B.H."/>
            <person name="Cannon C."/>
            <person name="Castanera R."/>
            <person name="Culley D.E."/>
            <person name="Daum C."/>
            <person name="Ezra D."/>
            <person name="Gonzalez J.B."/>
            <person name="Henrissat B."/>
            <person name="Kuo A."/>
            <person name="Liang C."/>
            <person name="Lipzen A."/>
            <person name="Lutzoni F."/>
            <person name="Magnuson J."/>
            <person name="Mondo S."/>
            <person name="Nolan M."/>
            <person name="Ohm R."/>
            <person name="Pangilinan J."/>
            <person name="Park H.-J."/>
            <person name="Ramirez L."/>
            <person name="Alfaro M."/>
            <person name="Sun H."/>
            <person name="Tritt A."/>
            <person name="Yoshinaga Y."/>
            <person name="Zwiers L.-H."/>
            <person name="Turgeon B.G."/>
            <person name="Goodwin S.B."/>
            <person name="Spatafora J.W."/>
            <person name="Crous P.W."/>
            <person name="Grigoriev I.V."/>
        </authorList>
    </citation>
    <scope>NUCLEOTIDE SEQUENCE</scope>
    <source>
        <strain evidence="3">CBS 342.82</strain>
    </source>
</reference>
<keyword evidence="1" id="KW-0812">Transmembrane</keyword>
<feature type="transmembrane region" description="Helical" evidence="1">
    <location>
        <begin position="50"/>
        <end position="75"/>
    </location>
</feature>